<dbReference type="GO" id="GO:0009451">
    <property type="term" value="P:RNA modification"/>
    <property type="evidence" value="ECO:0007669"/>
    <property type="project" value="InterPro"/>
</dbReference>
<evidence type="ECO:0008006" key="4">
    <source>
        <dbReference type="Google" id="ProtNLM"/>
    </source>
</evidence>
<dbReference type="GO" id="GO:0003723">
    <property type="term" value="F:RNA binding"/>
    <property type="evidence" value="ECO:0007669"/>
    <property type="project" value="InterPro"/>
</dbReference>
<keyword evidence="3" id="KW-1185">Reference proteome</keyword>
<dbReference type="InterPro" id="IPR011990">
    <property type="entry name" value="TPR-like_helical_dom_sf"/>
</dbReference>
<dbReference type="Pfam" id="PF01535">
    <property type="entry name" value="PPR"/>
    <property type="match status" value="2"/>
</dbReference>
<comment type="caution">
    <text evidence="2">The sequence shown here is derived from an EMBL/GenBank/DDBJ whole genome shotgun (WGS) entry which is preliminary data.</text>
</comment>
<keyword evidence="1" id="KW-0677">Repeat</keyword>
<organism evidence="2 3">
    <name type="scientific">Escallonia herrerae</name>
    <dbReference type="NCBI Taxonomy" id="1293975"/>
    <lineage>
        <taxon>Eukaryota</taxon>
        <taxon>Viridiplantae</taxon>
        <taxon>Streptophyta</taxon>
        <taxon>Embryophyta</taxon>
        <taxon>Tracheophyta</taxon>
        <taxon>Spermatophyta</taxon>
        <taxon>Magnoliopsida</taxon>
        <taxon>eudicotyledons</taxon>
        <taxon>Gunneridae</taxon>
        <taxon>Pentapetalae</taxon>
        <taxon>asterids</taxon>
        <taxon>campanulids</taxon>
        <taxon>Escalloniales</taxon>
        <taxon>Escalloniaceae</taxon>
        <taxon>Escallonia</taxon>
    </lineage>
</organism>
<dbReference type="InterPro" id="IPR046848">
    <property type="entry name" value="E_motif"/>
</dbReference>
<dbReference type="PANTHER" id="PTHR47926">
    <property type="entry name" value="PENTATRICOPEPTIDE REPEAT-CONTAINING PROTEIN"/>
    <property type="match status" value="1"/>
</dbReference>
<dbReference type="Proteomes" id="UP001188597">
    <property type="component" value="Unassembled WGS sequence"/>
</dbReference>
<sequence length="151" mass="17118">MCGKCDSVDEARCVFDRMTTRNAVTWCVLLGVYCQKENFDTVIELSRGMAEVNLYSFGMVLRVCADFAEDSALWGALPGACNTSTNSIVAERIGMKMMELDPDYYLSYVLLANAYREVGRDDAVDIRKLMEERGVKKKLPEKCWIDINNTR</sequence>
<evidence type="ECO:0000313" key="3">
    <source>
        <dbReference type="Proteomes" id="UP001188597"/>
    </source>
</evidence>
<dbReference type="EMBL" id="JAVXUP010001156">
    <property type="protein sequence ID" value="KAK3015309.1"/>
    <property type="molecule type" value="Genomic_DNA"/>
</dbReference>
<dbReference type="AlphaFoldDB" id="A0AA88VW45"/>
<dbReference type="Gene3D" id="1.25.40.10">
    <property type="entry name" value="Tetratricopeptide repeat domain"/>
    <property type="match status" value="1"/>
</dbReference>
<dbReference type="InterPro" id="IPR046960">
    <property type="entry name" value="PPR_At4g14850-like_plant"/>
</dbReference>
<accession>A0AA88VW45</accession>
<name>A0AA88VW45_9ASTE</name>
<dbReference type="InterPro" id="IPR002885">
    <property type="entry name" value="PPR_rpt"/>
</dbReference>
<evidence type="ECO:0000256" key="1">
    <source>
        <dbReference type="ARBA" id="ARBA00022737"/>
    </source>
</evidence>
<proteinExistence type="predicted"/>
<dbReference type="Pfam" id="PF20431">
    <property type="entry name" value="E_motif"/>
    <property type="match status" value="1"/>
</dbReference>
<evidence type="ECO:0000313" key="2">
    <source>
        <dbReference type="EMBL" id="KAK3015309.1"/>
    </source>
</evidence>
<protein>
    <recommendedName>
        <fullName evidence="4">Pentatricopeptide repeat-containing protein</fullName>
    </recommendedName>
</protein>
<gene>
    <name evidence="2" type="ORF">RJ639_006947</name>
</gene>
<reference evidence="2" key="1">
    <citation type="submission" date="2022-12" db="EMBL/GenBank/DDBJ databases">
        <title>Draft genome assemblies for two species of Escallonia (Escalloniales).</title>
        <authorList>
            <person name="Chanderbali A."/>
            <person name="Dervinis C."/>
            <person name="Anghel I."/>
            <person name="Soltis D."/>
            <person name="Soltis P."/>
            <person name="Zapata F."/>
        </authorList>
    </citation>
    <scope>NUCLEOTIDE SEQUENCE</scope>
    <source>
        <strain evidence="2">UCBG64.0493</strain>
        <tissue evidence="2">Leaf</tissue>
    </source>
</reference>
<dbReference type="PANTHER" id="PTHR47926:SF525">
    <property type="entry name" value="EMB2261"/>
    <property type="match status" value="1"/>
</dbReference>